<gene>
    <name evidence="1" type="ORF">P857_931</name>
</gene>
<name>W2V287_9RICK</name>
<dbReference type="SUPFAM" id="SSF158997">
    <property type="entry name" value="Trm112p-like"/>
    <property type="match status" value="1"/>
</dbReference>
<keyword evidence="2" id="KW-1185">Reference proteome</keyword>
<dbReference type="EMBL" id="AXCJ01000001">
    <property type="protein sequence ID" value="ETO91757.1"/>
    <property type="molecule type" value="Genomic_DNA"/>
</dbReference>
<dbReference type="Proteomes" id="UP000018951">
    <property type="component" value="Unassembled WGS sequence"/>
</dbReference>
<comment type="caution">
    <text evidence="1">The sequence shown here is derived from an EMBL/GenBank/DDBJ whole genome shotgun (WGS) entry which is preliminary data.</text>
</comment>
<dbReference type="AlphaFoldDB" id="W2V287"/>
<reference evidence="1 2" key="1">
    <citation type="journal article" date="2013" name="PLoS ONE">
        <title>Bacterial endosymbiosis in a chordate host: long-term co-evolution and conservation of secondary metabolism.</title>
        <authorList>
            <person name="Kwan J.C."/>
            <person name="Schmidt E.W."/>
        </authorList>
    </citation>
    <scope>NUCLEOTIDE SEQUENCE [LARGE SCALE GENOMIC DNA]</scope>
    <source>
        <strain evidence="2">L6</strain>
    </source>
</reference>
<organism evidence="1 2">
    <name type="scientific">Candidatus Xenolissoclinum pacificiensis L6</name>
    <dbReference type="NCBI Taxonomy" id="1401685"/>
    <lineage>
        <taxon>Bacteria</taxon>
        <taxon>Pseudomonadati</taxon>
        <taxon>Pseudomonadota</taxon>
        <taxon>Alphaproteobacteria</taxon>
        <taxon>Rickettsiales</taxon>
        <taxon>Anaplasmataceae</taxon>
        <taxon>Candidatus Xenolissoclinum</taxon>
    </lineage>
</organism>
<sequence>MFFNTSILKLLKSPESGLSLSYSQEKSSLSDEDGNVYPVIDGIAVFFKTK</sequence>
<proteinExistence type="predicted"/>
<dbReference type="STRING" id="1401685.P857_931"/>
<evidence type="ECO:0000313" key="1">
    <source>
        <dbReference type="EMBL" id="ETO91757.1"/>
    </source>
</evidence>
<protein>
    <submittedName>
        <fullName evidence="1">Uncharacterized protein</fullName>
    </submittedName>
</protein>
<evidence type="ECO:0000313" key="2">
    <source>
        <dbReference type="Proteomes" id="UP000018951"/>
    </source>
</evidence>
<accession>W2V287</accession>